<organism evidence="4 5">
    <name type="scientific">candidate division WS6 bacterium 34_10</name>
    <dbReference type="NCBI Taxonomy" id="1641389"/>
    <lineage>
        <taxon>Bacteria</taxon>
        <taxon>Candidatus Dojkabacteria</taxon>
    </lineage>
</organism>
<dbReference type="SUPFAM" id="SSF54680">
    <property type="entry name" value="Pyrimidine nucleoside phosphorylase C-terminal domain"/>
    <property type="match status" value="1"/>
</dbReference>
<dbReference type="GO" id="GO:0004645">
    <property type="term" value="F:1,4-alpha-oligoglucan phosphorylase activity"/>
    <property type="evidence" value="ECO:0007669"/>
    <property type="project" value="InterPro"/>
</dbReference>
<dbReference type="EMBL" id="LGGO01000062">
    <property type="protein sequence ID" value="KUK77141.1"/>
    <property type="molecule type" value="Genomic_DNA"/>
</dbReference>
<dbReference type="Pfam" id="PF07831">
    <property type="entry name" value="PYNP_C"/>
    <property type="match status" value="1"/>
</dbReference>
<dbReference type="GO" id="GO:0009032">
    <property type="term" value="F:thymidine phosphorylase activity"/>
    <property type="evidence" value="ECO:0007669"/>
    <property type="project" value="UniProtKB-EC"/>
</dbReference>
<dbReference type="GO" id="GO:0006206">
    <property type="term" value="P:pyrimidine nucleobase metabolic process"/>
    <property type="evidence" value="ECO:0007669"/>
    <property type="project" value="InterPro"/>
</dbReference>
<dbReference type="Gene3D" id="1.20.970.50">
    <property type="match status" value="1"/>
</dbReference>
<feature type="domain" description="Pyrimidine nucleoside phosphorylase C-terminal" evidence="3">
    <location>
        <begin position="434"/>
        <end position="503"/>
    </location>
</feature>
<proteinExistence type="predicted"/>
<sequence length="503" mass="55653">MGLYLKSRKLDLEGGKDLYVVLNKLDAEKIGLHDGDTAFLGYRDTEMYVKTILTDEKVHEGEIGLYEELVDERFAPVNRKVFIDIPKPTKSLEAIRKKMEGGKLTEDELVMIMEDIGSRKLRETEVAFFVGTFFNPGFSEDEIYWMTKGMAQSGKQLDFKDIKGNGDMVVDKHSIGGTVGKGVTPILISILAANDLVCPNTSTRAITSAAGTSDILEVVMPVAVKEKQVYEVVKKTGACLIWGGSLYLAPADDEIINVERSLRIQEFQKVLVSITAKKLAMGTTHVLIDLPYGENTKIERPDDLDFLSREFKELFAKVGIKCFTIKRQIKGPEGNGVGPALEIREAIKILEQREDRSKSLEDTVVDMATILLEESGKAKKGQGEKLARETLSSGRALDKFWEIAIAQGQEAPIKSEDIKVGELTSEIKAYKSGKIMSINTRGMVDIARALGTPKIKEAGIYLNKHVGDVVKKGDLIATLYSVTESRLNQGKEVANVEENWNIV</sequence>
<comment type="caution">
    <text evidence="4">The sequence shown here is derived from an EMBL/GenBank/DDBJ whole genome shotgun (WGS) entry which is preliminary data.</text>
</comment>
<evidence type="ECO:0000313" key="4">
    <source>
        <dbReference type="EMBL" id="KUK77141.1"/>
    </source>
</evidence>
<dbReference type="InterPro" id="IPR036320">
    <property type="entry name" value="Glycosyl_Trfase_fam3_N_dom_sf"/>
</dbReference>
<dbReference type="InterPro" id="IPR036566">
    <property type="entry name" value="PYNP-like_C_sf"/>
</dbReference>
<name>A0A124FX74_9BACT</name>
<dbReference type="InterPro" id="IPR000053">
    <property type="entry name" value="Thymidine/pyrmidine_PPase"/>
</dbReference>
<dbReference type="PANTHER" id="PTHR10515:SF0">
    <property type="entry name" value="THYMIDINE PHOSPHORYLASE"/>
    <property type="match status" value="1"/>
</dbReference>
<dbReference type="PATRIC" id="fig|1641389.3.peg.619"/>
<evidence type="ECO:0000256" key="2">
    <source>
        <dbReference type="ARBA" id="ARBA00022679"/>
    </source>
</evidence>
<gene>
    <name evidence="4" type="ORF">XD93_0512</name>
</gene>
<dbReference type="NCBIfam" id="NF003338">
    <property type="entry name" value="PRK04350.1"/>
    <property type="match status" value="1"/>
</dbReference>
<dbReference type="AlphaFoldDB" id="A0A124FX74"/>
<keyword evidence="1 4" id="KW-0328">Glycosyltransferase</keyword>
<accession>A0A124FX74</accession>
<dbReference type="PANTHER" id="PTHR10515">
    <property type="entry name" value="THYMIDINE PHOSPHORYLASE"/>
    <property type="match status" value="1"/>
</dbReference>
<dbReference type="Gene3D" id="3.40.1030.10">
    <property type="entry name" value="Nucleoside phosphorylase/phosphoribosyltransferase catalytic domain"/>
    <property type="match status" value="1"/>
</dbReference>
<dbReference type="Pfam" id="PF00591">
    <property type="entry name" value="Glycos_transf_3"/>
    <property type="match status" value="1"/>
</dbReference>
<keyword evidence="2 4" id="KW-0808">Transferase</keyword>
<dbReference type="Gene3D" id="2.40.40.20">
    <property type="match status" value="1"/>
</dbReference>
<reference evidence="5" key="1">
    <citation type="journal article" date="2015" name="MBio">
        <title>Genome-Resolved Metagenomic Analysis Reveals Roles for Candidate Phyla and Other Microbial Community Members in Biogeochemical Transformations in Oil Reservoirs.</title>
        <authorList>
            <person name="Hu P."/>
            <person name="Tom L."/>
            <person name="Singh A."/>
            <person name="Thomas B.C."/>
            <person name="Baker B.J."/>
            <person name="Piceno Y.M."/>
            <person name="Andersen G.L."/>
            <person name="Banfield J.F."/>
        </authorList>
    </citation>
    <scope>NUCLEOTIDE SEQUENCE [LARGE SCALE GENOMIC DNA]</scope>
</reference>
<dbReference type="GO" id="GO:0006213">
    <property type="term" value="P:pyrimidine nucleoside metabolic process"/>
    <property type="evidence" value="ECO:0007669"/>
    <property type="project" value="InterPro"/>
</dbReference>
<dbReference type="InterPro" id="IPR035902">
    <property type="entry name" value="Nuc_phospho_transferase"/>
</dbReference>
<dbReference type="SUPFAM" id="SSF47648">
    <property type="entry name" value="Nucleoside phosphorylase/phosphoribosyltransferase N-terminal domain"/>
    <property type="match status" value="1"/>
</dbReference>
<evidence type="ECO:0000256" key="1">
    <source>
        <dbReference type="ARBA" id="ARBA00022676"/>
    </source>
</evidence>
<dbReference type="Pfam" id="PF02885">
    <property type="entry name" value="Glycos_trans_3N"/>
    <property type="match status" value="1"/>
</dbReference>
<dbReference type="Proteomes" id="UP000053904">
    <property type="component" value="Unassembled WGS sequence"/>
</dbReference>
<protein>
    <submittedName>
        <fullName evidence="4">Thymidine phosphorylase</fullName>
        <ecNumber evidence="4">2.4.2.4</ecNumber>
    </submittedName>
</protein>
<dbReference type="EC" id="2.4.2.4" evidence="4"/>
<dbReference type="InterPro" id="IPR017459">
    <property type="entry name" value="Glycosyl_Trfase_fam3_N_dom"/>
</dbReference>
<dbReference type="Gene3D" id="3.90.1170.30">
    <property type="entry name" value="Pyrimidine nucleoside phosphorylase-like, C-terminal domain"/>
    <property type="match status" value="1"/>
</dbReference>
<dbReference type="InterPro" id="IPR000312">
    <property type="entry name" value="Glycosyl_Trfase_fam3"/>
</dbReference>
<dbReference type="GO" id="GO:0005829">
    <property type="term" value="C:cytosol"/>
    <property type="evidence" value="ECO:0007669"/>
    <property type="project" value="TreeGrafter"/>
</dbReference>
<evidence type="ECO:0000313" key="5">
    <source>
        <dbReference type="Proteomes" id="UP000053904"/>
    </source>
</evidence>
<dbReference type="SUPFAM" id="SSF52418">
    <property type="entry name" value="Nucleoside phosphorylase/phosphoribosyltransferase catalytic domain"/>
    <property type="match status" value="1"/>
</dbReference>
<dbReference type="InterPro" id="IPR013102">
    <property type="entry name" value="PYNP_C"/>
</dbReference>
<evidence type="ECO:0000259" key="3">
    <source>
        <dbReference type="SMART" id="SM00941"/>
    </source>
</evidence>
<dbReference type="SMART" id="SM00941">
    <property type="entry name" value="PYNP_C"/>
    <property type="match status" value="1"/>
</dbReference>